<dbReference type="Proteomes" id="UP001183648">
    <property type="component" value="Unassembled WGS sequence"/>
</dbReference>
<name>A0ABU2BUS0_9ACTN</name>
<dbReference type="EMBL" id="JAVDYG010000001">
    <property type="protein sequence ID" value="MDR7362382.1"/>
    <property type="molecule type" value="Genomic_DNA"/>
</dbReference>
<dbReference type="InterPro" id="IPR024975">
    <property type="entry name" value="NOV_C"/>
</dbReference>
<protein>
    <recommendedName>
        <fullName evidence="1">Protein NO VEIN C-terminal domain-containing protein</fullName>
    </recommendedName>
</protein>
<evidence type="ECO:0000313" key="2">
    <source>
        <dbReference type="EMBL" id="MDR7362382.1"/>
    </source>
</evidence>
<reference evidence="2 3" key="1">
    <citation type="submission" date="2023-07" db="EMBL/GenBank/DDBJ databases">
        <title>Sequencing the genomes of 1000 actinobacteria strains.</title>
        <authorList>
            <person name="Klenk H.-P."/>
        </authorList>
    </citation>
    <scope>NUCLEOTIDE SEQUENCE [LARGE SCALE GENOMIC DNA]</scope>
    <source>
        <strain evidence="2 3">DSM 19426</strain>
    </source>
</reference>
<gene>
    <name evidence="2" type="ORF">J2S63_001935</name>
</gene>
<keyword evidence="3" id="KW-1185">Reference proteome</keyword>
<feature type="domain" description="Protein NO VEIN C-terminal" evidence="1">
    <location>
        <begin position="252"/>
        <end position="320"/>
    </location>
</feature>
<sequence length="370" mass="39965">MSHVVELFWRAITAADFFNIERKRKYAPAGGGGQTYISISFRGLSYAELGKFLGITPPGLVGTTRPEKTLRAVVTAYDPKAAADLTFRARYRPPQSDDRYYIATQNRQYPNQLRHPAWTAQYGFPQAHDEVSSSQDPRMPDLTYLKVWVAKLDDGSYAAGYFNSGSVPPALASVTALRPLFEPYDEGNSAGVIDLGGRGITLADLAGDANPDQELARESPEILEALDATKRASGRRASGQGLRASAAERQAIERRAVEVATAALKADKWKVEDVGLYRPYDLHCTRRGAEKRVEVKGTTGDGSAVLLTPGEVAHARDNANVALMIVSGITLTAQSDGSVVASGGVLRVMDPWAIDGDGELTPTGYGYRLV</sequence>
<evidence type="ECO:0000313" key="3">
    <source>
        <dbReference type="Proteomes" id="UP001183648"/>
    </source>
</evidence>
<accession>A0ABU2BUS0</accession>
<proteinExistence type="predicted"/>
<dbReference type="Pfam" id="PF13020">
    <property type="entry name" value="NOV_C"/>
    <property type="match status" value="1"/>
</dbReference>
<evidence type="ECO:0000259" key="1">
    <source>
        <dbReference type="Pfam" id="PF13020"/>
    </source>
</evidence>
<dbReference type="RefSeq" id="WP_310301698.1">
    <property type="nucleotide sequence ID" value="NZ_BAAAPS010000008.1"/>
</dbReference>
<comment type="caution">
    <text evidence="2">The sequence shown here is derived from an EMBL/GenBank/DDBJ whole genome shotgun (WGS) entry which is preliminary data.</text>
</comment>
<organism evidence="2 3">
    <name type="scientific">Nocardioides marmoribigeumensis</name>
    <dbReference type="NCBI Taxonomy" id="433649"/>
    <lineage>
        <taxon>Bacteria</taxon>
        <taxon>Bacillati</taxon>
        <taxon>Actinomycetota</taxon>
        <taxon>Actinomycetes</taxon>
        <taxon>Propionibacteriales</taxon>
        <taxon>Nocardioidaceae</taxon>
        <taxon>Nocardioides</taxon>
    </lineage>
</organism>